<evidence type="ECO:0000256" key="3">
    <source>
        <dbReference type="ARBA" id="ARBA00023002"/>
    </source>
</evidence>
<keyword evidence="4 5" id="KW-0408">Iron</keyword>
<evidence type="ECO:0000256" key="1">
    <source>
        <dbReference type="ARBA" id="ARBA00008056"/>
    </source>
</evidence>
<dbReference type="InterPro" id="IPR027443">
    <property type="entry name" value="IPNS-like_sf"/>
</dbReference>
<dbReference type="Pfam" id="PF03171">
    <property type="entry name" value="2OG-FeII_Oxy"/>
    <property type="match status" value="1"/>
</dbReference>
<evidence type="ECO:0000256" key="4">
    <source>
        <dbReference type="ARBA" id="ARBA00023004"/>
    </source>
</evidence>
<dbReference type="Proteomes" id="UP000631114">
    <property type="component" value="Unassembled WGS sequence"/>
</dbReference>
<evidence type="ECO:0000256" key="2">
    <source>
        <dbReference type="ARBA" id="ARBA00022723"/>
    </source>
</evidence>
<evidence type="ECO:0000259" key="6">
    <source>
        <dbReference type="PROSITE" id="PS51471"/>
    </source>
</evidence>
<dbReference type="InterPro" id="IPR044861">
    <property type="entry name" value="IPNS-like_FE2OG_OXY"/>
</dbReference>
<comment type="caution">
    <text evidence="7">The sequence shown here is derived from an EMBL/GenBank/DDBJ whole genome shotgun (WGS) entry which is preliminary data.</text>
</comment>
<keyword evidence="3 5" id="KW-0560">Oxidoreductase</keyword>
<accession>A0A835HWG2</accession>
<evidence type="ECO:0000313" key="8">
    <source>
        <dbReference type="Proteomes" id="UP000631114"/>
    </source>
</evidence>
<reference evidence="7 8" key="1">
    <citation type="submission" date="2020-10" db="EMBL/GenBank/DDBJ databases">
        <title>The Coptis chinensis genome and diversification of protoberbering-type alkaloids.</title>
        <authorList>
            <person name="Wang B."/>
            <person name="Shu S."/>
            <person name="Song C."/>
            <person name="Liu Y."/>
        </authorList>
    </citation>
    <scope>NUCLEOTIDE SEQUENCE [LARGE SCALE GENOMIC DNA]</scope>
    <source>
        <strain evidence="7">HL-2020</strain>
        <tissue evidence="7">Leaf</tissue>
    </source>
</reference>
<evidence type="ECO:0000256" key="5">
    <source>
        <dbReference type="RuleBase" id="RU003682"/>
    </source>
</evidence>
<proteinExistence type="inferred from homology"/>
<dbReference type="Gene3D" id="2.60.120.330">
    <property type="entry name" value="B-lactam Antibiotic, Isopenicillin N Synthase, Chain"/>
    <property type="match status" value="2"/>
</dbReference>
<dbReference type="OrthoDB" id="288590at2759"/>
<keyword evidence="2 5" id="KW-0479">Metal-binding</keyword>
<dbReference type="PANTHER" id="PTHR10209:SF884">
    <property type="entry name" value="1-AMINOCYCLOPROPANE-1-CARBOXYLATE OXIDASE HOMOLOG 1-LIKE"/>
    <property type="match status" value="1"/>
</dbReference>
<dbReference type="SUPFAM" id="SSF51197">
    <property type="entry name" value="Clavaminate synthase-like"/>
    <property type="match status" value="1"/>
</dbReference>
<dbReference type="PROSITE" id="PS51471">
    <property type="entry name" value="FE2OG_OXY"/>
    <property type="match status" value="1"/>
</dbReference>
<gene>
    <name evidence="7" type="ORF">IFM89_017956</name>
</gene>
<dbReference type="InterPro" id="IPR005123">
    <property type="entry name" value="Oxoglu/Fe-dep_dioxygenase_dom"/>
</dbReference>
<name>A0A835HWG2_9MAGN</name>
<comment type="similarity">
    <text evidence="1 5">Belongs to the iron/ascorbate-dependent oxidoreductase family.</text>
</comment>
<dbReference type="PANTHER" id="PTHR10209">
    <property type="entry name" value="OXIDOREDUCTASE, 2OG-FE II OXYGENASE FAMILY PROTEIN"/>
    <property type="match status" value="1"/>
</dbReference>
<evidence type="ECO:0000313" key="7">
    <source>
        <dbReference type="EMBL" id="KAF9605613.1"/>
    </source>
</evidence>
<dbReference type="GO" id="GO:0051213">
    <property type="term" value="F:dioxygenase activity"/>
    <property type="evidence" value="ECO:0007669"/>
    <property type="project" value="UniProtKB-ARBA"/>
</dbReference>
<feature type="domain" description="Fe2OG dioxygenase" evidence="6">
    <location>
        <begin position="64"/>
        <end position="211"/>
    </location>
</feature>
<organism evidence="7 8">
    <name type="scientific">Coptis chinensis</name>
    <dbReference type="NCBI Taxonomy" id="261450"/>
    <lineage>
        <taxon>Eukaryota</taxon>
        <taxon>Viridiplantae</taxon>
        <taxon>Streptophyta</taxon>
        <taxon>Embryophyta</taxon>
        <taxon>Tracheophyta</taxon>
        <taxon>Spermatophyta</taxon>
        <taxon>Magnoliopsida</taxon>
        <taxon>Ranunculales</taxon>
        <taxon>Ranunculaceae</taxon>
        <taxon>Coptidoideae</taxon>
        <taxon>Coptis</taxon>
    </lineage>
</organism>
<sequence length="262" mass="29664">MVISSKPLLSSPIVELEYNRVEELKAFDDTKTGVKDLVDSGILKVLKIFVEKKTFFSLWCEKRDFSSNFSSNFVLYQSKAANWRDTLTFLMFTPDPLDPVELPAVCRDIAVDYTKHVTELGDSLFELLSEAIGLKPDHLKKLEWAQSYNIGGLQVLHQDQWVDVQPIPGAFVINIGDLLQIVSNDKFKSIEHRVLANLVGPRVSIACFLTVCLNMTMKTYGPIKELLSDENDRVYQDLTTKDYIQYFSSQGDGKSGLNNLKL</sequence>
<dbReference type="EMBL" id="JADFTS010000005">
    <property type="protein sequence ID" value="KAF9605613.1"/>
    <property type="molecule type" value="Genomic_DNA"/>
</dbReference>
<dbReference type="GO" id="GO:0046872">
    <property type="term" value="F:metal ion binding"/>
    <property type="evidence" value="ECO:0007669"/>
    <property type="project" value="UniProtKB-KW"/>
</dbReference>
<keyword evidence="8" id="KW-1185">Reference proteome</keyword>
<dbReference type="AlphaFoldDB" id="A0A835HWG2"/>
<protein>
    <recommendedName>
        <fullName evidence="6">Fe2OG dioxygenase domain-containing protein</fullName>
    </recommendedName>
</protein>